<dbReference type="PANTHER" id="PTHR37842:SF2">
    <property type="entry name" value="GYLCOSYL HYDROLASE 115 C-TERMINAL DOMAIN-CONTAINING PROTEIN"/>
    <property type="match status" value="1"/>
</dbReference>
<protein>
    <recommendedName>
        <fullName evidence="3">Gylcosyl hydrolase 115 C-terminal domain-containing protein</fullName>
    </recommendedName>
</protein>
<dbReference type="PANTHER" id="PTHR37842">
    <property type="match status" value="1"/>
</dbReference>
<organism evidence="4 5">
    <name type="scientific">Sphingobium xenophagum</name>
    <dbReference type="NCBI Taxonomy" id="121428"/>
    <lineage>
        <taxon>Bacteria</taxon>
        <taxon>Pseudomonadati</taxon>
        <taxon>Pseudomonadota</taxon>
        <taxon>Alphaproteobacteria</taxon>
        <taxon>Sphingomonadales</taxon>
        <taxon>Sphingomonadaceae</taxon>
        <taxon>Sphingobium</taxon>
    </lineage>
</organism>
<dbReference type="SUPFAM" id="SSF55545">
    <property type="entry name" value="beta-N-acetylhexosaminidase-like domain"/>
    <property type="match status" value="1"/>
</dbReference>
<dbReference type="Pfam" id="PF17829">
    <property type="entry name" value="GH115_C"/>
    <property type="match status" value="1"/>
</dbReference>
<sequence length="971" mass="108573">MLSRRDMLSGSIAAALAASPLRAAVSFDEKGKGFELVGPGGAIPLFVEPGDFAGVLRAARDLAADVERVTGTDAPLSPMPDQPRMVLIGTLGKSPTIDRLAATGKIDVAPIRGKWESYSLQTVRDPLPGVKEALVIVGSDKRGTIYGIYDLSQNIGVSPWYWWADVPVVKRDRVRISYGRYFQGEPAVRYRGIFLNNEAPCLSAWTAEKFGGMNADFYTKVFELLLRLRANYLWPAMWNNAFNEDDPKNGPLADEYGIVMGTSHHEPMNRAHKEWTSRRPGNGDWNYVTNRPAVQQFFREGARRSKDRELLVTVGMRGDGDVAMEGTGGIKSDVALLETIIADQRRILQEETGKRIEDIPQVWVLFTEVQKYYDAGLKVPDDVTLMFADDNVGYIRRLPTPQERATRTGGFGVYHHMDMNGGPYSYKWVNTNPFPKIWEQMNLALEYGANRIWISNIGDLKPLELPIEFFLAMAWNPKAVTKERIAEWTQLWAAREFGSTHAAEIASLVSRYAKYNAWRKPEQLRPETYSLQNFQEAERMVTLWQGLRKRAEAVNAALPAIYRAAYYQLVLHPIRGCCNLTELLVAAARNSWFAEQGRASTNQEAAEVKRLFGQAHQIRDSYNRDLSGGKWNHLMDQTYIGYFDWYQPTQDIPPPVSELDLNDVASFGVAVAGRTQAWPGFYLPPSLPTFDSLRGERNWIEVFPRGKRPIAAKVSASEPWIMLKDEAAFSTSAADRRYWVDIDWTKAPDGKSEGSITISQGDDATSVSVTVNAIKATAEQMRSAKGCWGSLSGPFSIPADAFDRKVPAGNVRWEAIPDYGRVEAAMSIFPVDAPSIADPAKAPRLDYPIFVGETGEWTFDLVTAPTLNVNPAHQLSLALWIDDGEPQIVSVFTPERRETEEFLGAAHDHDSRTDMRIMRFKAAIAQAGRHRLSIAMVDPTIVIESIIAYRDKLPDSYFGPPSIRIGEPTRS</sequence>
<dbReference type="Gene3D" id="1.20.58.2150">
    <property type="match status" value="1"/>
</dbReference>
<keyword evidence="2" id="KW-0732">Signal</keyword>
<keyword evidence="5" id="KW-1185">Reference proteome</keyword>
<evidence type="ECO:0000313" key="5">
    <source>
        <dbReference type="Proteomes" id="UP001267638"/>
    </source>
</evidence>
<keyword evidence="1" id="KW-0378">Hydrolase</keyword>
<dbReference type="Gene3D" id="3.30.379.10">
    <property type="entry name" value="Chitobiase/beta-hexosaminidase domain 2-like"/>
    <property type="match status" value="1"/>
</dbReference>
<feature type="signal peptide" evidence="2">
    <location>
        <begin position="1"/>
        <end position="23"/>
    </location>
</feature>
<proteinExistence type="predicted"/>
<feature type="domain" description="Gylcosyl hydrolase 115 C-terminal" evidence="3">
    <location>
        <begin position="795"/>
        <end position="961"/>
    </location>
</feature>
<name>A0ABU1X3H8_SPHXE</name>
<dbReference type="InterPro" id="IPR031924">
    <property type="entry name" value="GH115"/>
</dbReference>
<feature type="chain" id="PRO_5045999827" description="Gylcosyl hydrolase 115 C-terminal domain-containing protein" evidence="2">
    <location>
        <begin position="24"/>
        <end position="971"/>
    </location>
</feature>
<comment type="caution">
    <text evidence="4">The sequence shown here is derived from an EMBL/GenBank/DDBJ whole genome shotgun (WGS) entry which is preliminary data.</text>
</comment>
<dbReference type="InterPro" id="IPR041437">
    <property type="entry name" value="GH115_C"/>
</dbReference>
<evidence type="ECO:0000256" key="1">
    <source>
        <dbReference type="ARBA" id="ARBA00022801"/>
    </source>
</evidence>
<dbReference type="Pfam" id="PF15979">
    <property type="entry name" value="Glyco_hydro_115"/>
    <property type="match status" value="1"/>
</dbReference>
<dbReference type="Gene3D" id="2.60.120.1620">
    <property type="match status" value="1"/>
</dbReference>
<evidence type="ECO:0000256" key="2">
    <source>
        <dbReference type="SAM" id="SignalP"/>
    </source>
</evidence>
<dbReference type="EMBL" id="JAVDWV010000013">
    <property type="protein sequence ID" value="MDR7156145.1"/>
    <property type="molecule type" value="Genomic_DNA"/>
</dbReference>
<gene>
    <name evidence="4" type="ORF">J2W40_002983</name>
</gene>
<dbReference type="InterPro" id="IPR042301">
    <property type="entry name" value="GH115_sf"/>
</dbReference>
<dbReference type="Gene3D" id="3.20.20.520">
    <property type="entry name" value="Glycosyl hydrolase family 115"/>
    <property type="match status" value="1"/>
</dbReference>
<dbReference type="Proteomes" id="UP001267638">
    <property type="component" value="Unassembled WGS sequence"/>
</dbReference>
<evidence type="ECO:0000313" key="4">
    <source>
        <dbReference type="EMBL" id="MDR7156145.1"/>
    </source>
</evidence>
<dbReference type="InterPro" id="IPR029018">
    <property type="entry name" value="Hex-like_dom2"/>
</dbReference>
<dbReference type="RefSeq" id="WP_310226106.1">
    <property type="nucleotide sequence ID" value="NZ_JAVDWV010000013.1"/>
</dbReference>
<accession>A0ABU1X3H8</accession>
<evidence type="ECO:0000259" key="3">
    <source>
        <dbReference type="Pfam" id="PF17829"/>
    </source>
</evidence>
<reference evidence="4 5" key="1">
    <citation type="submission" date="2023-07" db="EMBL/GenBank/DDBJ databases">
        <title>Sorghum-associated microbial communities from plants grown in Nebraska, USA.</title>
        <authorList>
            <person name="Schachtman D."/>
        </authorList>
    </citation>
    <scope>NUCLEOTIDE SEQUENCE [LARGE SCALE GENOMIC DNA]</scope>
    <source>
        <strain evidence="4 5">4256</strain>
    </source>
</reference>